<dbReference type="AlphaFoldDB" id="A0A3N4K6M5"/>
<organism evidence="2 3">
    <name type="scientific">Choiromyces venosus 120613-1</name>
    <dbReference type="NCBI Taxonomy" id="1336337"/>
    <lineage>
        <taxon>Eukaryota</taxon>
        <taxon>Fungi</taxon>
        <taxon>Dikarya</taxon>
        <taxon>Ascomycota</taxon>
        <taxon>Pezizomycotina</taxon>
        <taxon>Pezizomycetes</taxon>
        <taxon>Pezizales</taxon>
        <taxon>Tuberaceae</taxon>
        <taxon>Choiromyces</taxon>
    </lineage>
</organism>
<accession>A0A3N4K6M5</accession>
<name>A0A3N4K6M5_9PEZI</name>
<gene>
    <name evidence="2" type="ORF">L873DRAFT_1798119</name>
</gene>
<evidence type="ECO:0000313" key="3">
    <source>
        <dbReference type="Proteomes" id="UP000276215"/>
    </source>
</evidence>
<feature type="compositionally biased region" description="Basic and acidic residues" evidence="1">
    <location>
        <begin position="101"/>
        <end position="135"/>
    </location>
</feature>
<feature type="compositionally biased region" description="Acidic residues" evidence="1">
    <location>
        <begin position="60"/>
        <end position="83"/>
    </location>
</feature>
<evidence type="ECO:0000313" key="2">
    <source>
        <dbReference type="EMBL" id="RPB05138.1"/>
    </source>
</evidence>
<reference evidence="2 3" key="1">
    <citation type="journal article" date="2018" name="Nat. Ecol. Evol.">
        <title>Pezizomycetes genomes reveal the molecular basis of ectomycorrhizal truffle lifestyle.</title>
        <authorList>
            <person name="Murat C."/>
            <person name="Payen T."/>
            <person name="Noel B."/>
            <person name="Kuo A."/>
            <person name="Morin E."/>
            <person name="Chen J."/>
            <person name="Kohler A."/>
            <person name="Krizsan K."/>
            <person name="Balestrini R."/>
            <person name="Da Silva C."/>
            <person name="Montanini B."/>
            <person name="Hainaut M."/>
            <person name="Levati E."/>
            <person name="Barry K.W."/>
            <person name="Belfiori B."/>
            <person name="Cichocki N."/>
            <person name="Clum A."/>
            <person name="Dockter R.B."/>
            <person name="Fauchery L."/>
            <person name="Guy J."/>
            <person name="Iotti M."/>
            <person name="Le Tacon F."/>
            <person name="Lindquist E.A."/>
            <person name="Lipzen A."/>
            <person name="Malagnac F."/>
            <person name="Mello A."/>
            <person name="Molinier V."/>
            <person name="Miyauchi S."/>
            <person name="Poulain J."/>
            <person name="Riccioni C."/>
            <person name="Rubini A."/>
            <person name="Sitrit Y."/>
            <person name="Splivallo R."/>
            <person name="Traeger S."/>
            <person name="Wang M."/>
            <person name="Zifcakova L."/>
            <person name="Wipf D."/>
            <person name="Zambonelli A."/>
            <person name="Paolocci F."/>
            <person name="Nowrousian M."/>
            <person name="Ottonello S."/>
            <person name="Baldrian P."/>
            <person name="Spatafora J.W."/>
            <person name="Henrissat B."/>
            <person name="Nagy L.G."/>
            <person name="Aury J.M."/>
            <person name="Wincker P."/>
            <person name="Grigoriev I.V."/>
            <person name="Bonfante P."/>
            <person name="Martin F.M."/>
        </authorList>
    </citation>
    <scope>NUCLEOTIDE SEQUENCE [LARGE SCALE GENOMIC DNA]</scope>
    <source>
        <strain evidence="2 3">120613-1</strain>
    </source>
</reference>
<dbReference type="Proteomes" id="UP000276215">
    <property type="component" value="Unassembled WGS sequence"/>
</dbReference>
<feature type="region of interest" description="Disordered" evidence="1">
    <location>
        <begin position="46"/>
        <end position="178"/>
    </location>
</feature>
<keyword evidence="3" id="KW-1185">Reference proteome</keyword>
<sequence>MAKQEILEFLSCDESTGEDMAMLDPVTSELTGSDTEVEDIVQRRISASKKATTKVFQDYAESDDESIGDEEEEEEQAETETSEEPSNKLENIEVEIVGGDITKRKREEGDEDGGKSGDDESSEGDARPALLDRAKPSNASPSVKKKRKSTTKSTAKEKPASAPNPPPSPRKSRAKKDA</sequence>
<protein>
    <submittedName>
        <fullName evidence="2">Uncharacterized protein</fullName>
    </submittedName>
</protein>
<proteinExistence type="predicted"/>
<dbReference type="EMBL" id="ML120354">
    <property type="protein sequence ID" value="RPB05138.1"/>
    <property type="molecule type" value="Genomic_DNA"/>
</dbReference>
<evidence type="ECO:0000256" key="1">
    <source>
        <dbReference type="SAM" id="MobiDB-lite"/>
    </source>
</evidence>
<feature type="non-terminal residue" evidence="2">
    <location>
        <position position="178"/>
    </location>
</feature>